<dbReference type="EMBL" id="CAJVRM010000100">
    <property type="protein sequence ID" value="CAG8974349.1"/>
    <property type="molecule type" value="Genomic_DNA"/>
</dbReference>
<name>A0A9N9LL52_9HELO</name>
<dbReference type="AlphaFoldDB" id="A0A9N9LL52"/>
<organism evidence="1 2">
    <name type="scientific">Hymenoscyphus albidus</name>
    <dbReference type="NCBI Taxonomy" id="595503"/>
    <lineage>
        <taxon>Eukaryota</taxon>
        <taxon>Fungi</taxon>
        <taxon>Dikarya</taxon>
        <taxon>Ascomycota</taxon>
        <taxon>Pezizomycotina</taxon>
        <taxon>Leotiomycetes</taxon>
        <taxon>Helotiales</taxon>
        <taxon>Helotiaceae</taxon>
        <taxon>Hymenoscyphus</taxon>
    </lineage>
</organism>
<keyword evidence="2" id="KW-1185">Reference proteome</keyword>
<evidence type="ECO:0000313" key="1">
    <source>
        <dbReference type="EMBL" id="CAG8974349.1"/>
    </source>
</evidence>
<dbReference type="Proteomes" id="UP000701801">
    <property type="component" value="Unassembled WGS sequence"/>
</dbReference>
<gene>
    <name evidence="1" type="ORF">HYALB_00006198</name>
</gene>
<protein>
    <submittedName>
        <fullName evidence="1">Uncharacterized protein</fullName>
    </submittedName>
</protein>
<comment type="caution">
    <text evidence="1">The sequence shown here is derived from an EMBL/GenBank/DDBJ whole genome shotgun (WGS) entry which is preliminary data.</text>
</comment>
<sequence>MILTREGSRVDWDESFHTHVEVTKIIKTTKVELEIFILNDSSIYILPMAAEIISDLAQEV</sequence>
<reference evidence="1" key="1">
    <citation type="submission" date="2021-07" db="EMBL/GenBank/DDBJ databases">
        <authorList>
            <person name="Durling M."/>
        </authorList>
    </citation>
    <scope>NUCLEOTIDE SEQUENCE</scope>
</reference>
<accession>A0A9N9LL52</accession>
<evidence type="ECO:0000313" key="2">
    <source>
        <dbReference type="Proteomes" id="UP000701801"/>
    </source>
</evidence>
<proteinExistence type="predicted"/>